<dbReference type="InterPro" id="IPR039425">
    <property type="entry name" value="RNA_pol_sigma-70-like"/>
</dbReference>
<evidence type="ECO:0000256" key="1">
    <source>
        <dbReference type="ARBA" id="ARBA00010641"/>
    </source>
</evidence>
<proteinExistence type="inferred from homology"/>
<dbReference type="InterPro" id="IPR036388">
    <property type="entry name" value="WH-like_DNA-bd_sf"/>
</dbReference>
<dbReference type="RefSeq" id="WP_306929320.1">
    <property type="nucleotide sequence ID" value="NZ_JAUTBL010000001.1"/>
</dbReference>
<evidence type="ECO:0000256" key="4">
    <source>
        <dbReference type="ARBA" id="ARBA00023163"/>
    </source>
</evidence>
<evidence type="ECO:0000313" key="7">
    <source>
        <dbReference type="EMBL" id="MDQ1184061.1"/>
    </source>
</evidence>
<keyword evidence="2" id="KW-0805">Transcription regulation</keyword>
<keyword evidence="8" id="KW-1185">Reference proteome</keyword>
<dbReference type="PANTHER" id="PTHR43133">
    <property type="entry name" value="RNA POLYMERASE ECF-TYPE SIGMA FACTO"/>
    <property type="match status" value="1"/>
</dbReference>
<reference evidence="7 8" key="1">
    <citation type="submission" date="2023-07" db="EMBL/GenBank/DDBJ databases">
        <title>Functional and genomic diversity of the sorghum phyllosphere microbiome.</title>
        <authorList>
            <person name="Shade A."/>
        </authorList>
    </citation>
    <scope>NUCLEOTIDE SEQUENCE [LARGE SCALE GENOMIC DNA]</scope>
    <source>
        <strain evidence="7 8">SORGH_AS_1126</strain>
    </source>
</reference>
<accession>A0ABU0UGI4</accession>
<organism evidence="7 8">
    <name type="scientific">Agrobacterium larrymoorei</name>
    <dbReference type="NCBI Taxonomy" id="160699"/>
    <lineage>
        <taxon>Bacteria</taxon>
        <taxon>Pseudomonadati</taxon>
        <taxon>Pseudomonadota</taxon>
        <taxon>Alphaproteobacteria</taxon>
        <taxon>Hyphomicrobiales</taxon>
        <taxon>Rhizobiaceae</taxon>
        <taxon>Rhizobium/Agrobacterium group</taxon>
        <taxon>Agrobacterium</taxon>
    </lineage>
</organism>
<comment type="similarity">
    <text evidence="1">Belongs to the sigma-70 factor family. ECF subfamily.</text>
</comment>
<dbReference type="SUPFAM" id="SSF88946">
    <property type="entry name" value="Sigma2 domain of RNA polymerase sigma factors"/>
    <property type="match status" value="1"/>
</dbReference>
<dbReference type="InterPro" id="IPR007627">
    <property type="entry name" value="RNA_pol_sigma70_r2"/>
</dbReference>
<dbReference type="InterPro" id="IPR013325">
    <property type="entry name" value="RNA_pol_sigma_r2"/>
</dbReference>
<comment type="caution">
    <text evidence="7">The sequence shown here is derived from an EMBL/GenBank/DDBJ whole genome shotgun (WGS) entry which is preliminary data.</text>
</comment>
<dbReference type="InterPro" id="IPR013249">
    <property type="entry name" value="RNA_pol_sigma70_r4_t2"/>
</dbReference>
<sequence length="169" mass="19809">MTTSDDTIIKLFLNAQVRIKRYFFNKTQSLQDAEDLAQEAWIKFARNEAVSALYLDGYLGAIVRSLAIDHARKKNRRLSQIQIDEILDIRDQQPDVERELIDREQLNRLLEIIGQLPERQREAFRRSRVDGQRHSEIAAALGVSVRTVEMDIRKAHDFCRETLARFNRK</sequence>
<dbReference type="PANTHER" id="PTHR43133:SF63">
    <property type="entry name" value="RNA POLYMERASE SIGMA FACTOR FECI-RELATED"/>
    <property type="match status" value="1"/>
</dbReference>
<evidence type="ECO:0000256" key="3">
    <source>
        <dbReference type="ARBA" id="ARBA00023082"/>
    </source>
</evidence>
<feature type="domain" description="RNA polymerase sigma factor 70 region 4 type 2" evidence="6">
    <location>
        <begin position="107"/>
        <end position="155"/>
    </location>
</feature>
<dbReference type="Gene3D" id="1.10.10.10">
    <property type="entry name" value="Winged helix-like DNA-binding domain superfamily/Winged helix DNA-binding domain"/>
    <property type="match status" value="1"/>
</dbReference>
<keyword evidence="4" id="KW-0804">Transcription</keyword>
<dbReference type="InterPro" id="IPR014284">
    <property type="entry name" value="RNA_pol_sigma-70_dom"/>
</dbReference>
<protein>
    <submittedName>
        <fullName evidence="7">RNA polymerase sigma factor (Sigma-70 family)</fullName>
    </submittedName>
</protein>
<evidence type="ECO:0000313" key="8">
    <source>
        <dbReference type="Proteomes" id="UP001224781"/>
    </source>
</evidence>
<evidence type="ECO:0000259" key="5">
    <source>
        <dbReference type="Pfam" id="PF04542"/>
    </source>
</evidence>
<keyword evidence="3" id="KW-0731">Sigma factor</keyword>
<dbReference type="Pfam" id="PF04542">
    <property type="entry name" value="Sigma70_r2"/>
    <property type="match status" value="1"/>
</dbReference>
<dbReference type="Gene3D" id="1.10.1740.10">
    <property type="match status" value="1"/>
</dbReference>
<dbReference type="Pfam" id="PF08281">
    <property type="entry name" value="Sigma70_r4_2"/>
    <property type="match status" value="1"/>
</dbReference>
<feature type="domain" description="RNA polymerase sigma-70 region 2" evidence="5">
    <location>
        <begin position="18"/>
        <end position="77"/>
    </location>
</feature>
<dbReference type="EMBL" id="JAUTBL010000001">
    <property type="protein sequence ID" value="MDQ1184061.1"/>
    <property type="molecule type" value="Genomic_DNA"/>
</dbReference>
<evidence type="ECO:0000256" key="2">
    <source>
        <dbReference type="ARBA" id="ARBA00023015"/>
    </source>
</evidence>
<dbReference type="InterPro" id="IPR013324">
    <property type="entry name" value="RNA_pol_sigma_r3/r4-like"/>
</dbReference>
<dbReference type="SUPFAM" id="SSF88659">
    <property type="entry name" value="Sigma3 and sigma4 domains of RNA polymerase sigma factors"/>
    <property type="match status" value="1"/>
</dbReference>
<name>A0ABU0UGI4_9HYPH</name>
<dbReference type="Proteomes" id="UP001224781">
    <property type="component" value="Unassembled WGS sequence"/>
</dbReference>
<dbReference type="NCBIfam" id="TIGR02937">
    <property type="entry name" value="sigma70-ECF"/>
    <property type="match status" value="1"/>
</dbReference>
<gene>
    <name evidence="7" type="ORF">QE408_001183</name>
</gene>
<evidence type="ECO:0000259" key="6">
    <source>
        <dbReference type="Pfam" id="PF08281"/>
    </source>
</evidence>